<keyword evidence="1" id="KW-0732">Signal</keyword>
<feature type="non-terminal residue" evidence="2">
    <location>
        <position position="54"/>
    </location>
</feature>
<dbReference type="AlphaFoldDB" id="A0A0C9W829"/>
<proteinExistence type="predicted"/>
<gene>
    <name evidence="2" type="ORF">HYDPIDRAFT_119319</name>
</gene>
<reference evidence="2 3" key="1">
    <citation type="submission" date="2014-04" db="EMBL/GenBank/DDBJ databases">
        <title>Evolutionary Origins and Diversification of the Mycorrhizal Mutualists.</title>
        <authorList>
            <consortium name="DOE Joint Genome Institute"/>
            <consortium name="Mycorrhizal Genomics Consortium"/>
            <person name="Kohler A."/>
            <person name="Kuo A."/>
            <person name="Nagy L.G."/>
            <person name="Floudas D."/>
            <person name="Copeland A."/>
            <person name="Barry K.W."/>
            <person name="Cichocki N."/>
            <person name="Veneault-Fourrey C."/>
            <person name="LaButti K."/>
            <person name="Lindquist E.A."/>
            <person name="Lipzen A."/>
            <person name="Lundell T."/>
            <person name="Morin E."/>
            <person name="Murat C."/>
            <person name="Riley R."/>
            <person name="Ohm R."/>
            <person name="Sun H."/>
            <person name="Tunlid A."/>
            <person name="Henrissat B."/>
            <person name="Grigoriev I.V."/>
            <person name="Hibbett D.S."/>
            <person name="Martin F."/>
        </authorList>
    </citation>
    <scope>NUCLEOTIDE SEQUENCE [LARGE SCALE GENOMIC DNA]</scope>
    <source>
        <strain evidence="2 3">MD-312</strain>
    </source>
</reference>
<organism evidence="2 3">
    <name type="scientific">Hydnomerulius pinastri MD-312</name>
    <dbReference type="NCBI Taxonomy" id="994086"/>
    <lineage>
        <taxon>Eukaryota</taxon>
        <taxon>Fungi</taxon>
        <taxon>Dikarya</taxon>
        <taxon>Basidiomycota</taxon>
        <taxon>Agaricomycotina</taxon>
        <taxon>Agaricomycetes</taxon>
        <taxon>Agaricomycetidae</taxon>
        <taxon>Boletales</taxon>
        <taxon>Boletales incertae sedis</taxon>
        <taxon>Leucogyrophana</taxon>
    </lineage>
</organism>
<dbReference type="EMBL" id="KN839915">
    <property type="protein sequence ID" value="KIJ58707.1"/>
    <property type="molecule type" value="Genomic_DNA"/>
</dbReference>
<accession>A0A0C9W829</accession>
<evidence type="ECO:0000256" key="1">
    <source>
        <dbReference type="SAM" id="SignalP"/>
    </source>
</evidence>
<name>A0A0C9W829_9AGAM</name>
<protein>
    <submittedName>
        <fullName evidence="2">Uncharacterized protein</fullName>
    </submittedName>
</protein>
<feature type="signal peptide" evidence="1">
    <location>
        <begin position="1"/>
        <end position="18"/>
    </location>
</feature>
<sequence length="54" mass="5383">MRFSIVAFICALAAYTSASALPADAVAAAGTITERDEQGCCKAVSGVKICGGIC</sequence>
<keyword evidence="3" id="KW-1185">Reference proteome</keyword>
<dbReference type="Proteomes" id="UP000053820">
    <property type="component" value="Unassembled WGS sequence"/>
</dbReference>
<evidence type="ECO:0000313" key="2">
    <source>
        <dbReference type="EMBL" id="KIJ58707.1"/>
    </source>
</evidence>
<dbReference type="HOGENOM" id="CLU_3055976_0_0_1"/>
<feature type="chain" id="PRO_5002205203" evidence="1">
    <location>
        <begin position="19"/>
        <end position="54"/>
    </location>
</feature>
<evidence type="ECO:0000313" key="3">
    <source>
        <dbReference type="Proteomes" id="UP000053820"/>
    </source>
</evidence>